<evidence type="ECO:0000313" key="2">
    <source>
        <dbReference type="EMBL" id="GFO61173.1"/>
    </source>
</evidence>
<dbReference type="InterPro" id="IPR036397">
    <property type="entry name" value="RNaseH_sf"/>
</dbReference>
<proteinExistence type="predicted"/>
<reference evidence="3" key="1">
    <citation type="submission" date="2020-06" db="EMBL/GenBank/DDBJ databases">
        <title>Draft genomic sequence of Geomonas sp. Red330.</title>
        <authorList>
            <person name="Itoh H."/>
            <person name="Zhenxing X."/>
            <person name="Ushijima N."/>
            <person name="Masuda Y."/>
            <person name="Shiratori Y."/>
            <person name="Senoo K."/>
        </authorList>
    </citation>
    <scope>NUCLEOTIDE SEQUENCE [LARGE SCALE GENOMIC DNA]</scope>
    <source>
        <strain evidence="3">Red330</strain>
    </source>
</reference>
<gene>
    <name evidence="2" type="ORF">GMST_34980</name>
</gene>
<dbReference type="InterPro" id="IPR038717">
    <property type="entry name" value="Tc1-like_DDE_dom"/>
</dbReference>
<dbReference type="Proteomes" id="UP000556026">
    <property type="component" value="Unassembled WGS sequence"/>
</dbReference>
<keyword evidence="3" id="KW-1185">Reference proteome</keyword>
<comment type="caution">
    <text evidence="2">The sequence shown here is derived from an EMBL/GenBank/DDBJ whole genome shotgun (WGS) entry which is preliminary data.</text>
</comment>
<sequence length="158" mass="18118">MQFVAALEALSNQITWLFTDNKGSEALVSLLEKLAADYSMCSKIYLTWDALGMHSSRMVRSWISNHNNQQASPTIEIVPLPANSQFLNVIEAVFCGMKRAVICNSNYASAREMQDAMARHFEERNRYYQENPKRAGNKIWDREKFNLEKLAGGLYKKM</sequence>
<dbReference type="Gene3D" id="3.30.420.10">
    <property type="entry name" value="Ribonuclease H-like superfamily/Ribonuclease H"/>
    <property type="match status" value="1"/>
</dbReference>
<feature type="domain" description="Tc1-like transposase DDE" evidence="1">
    <location>
        <begin position="4"/>
        <end position="113"/>
    </location>
</feature>
<organism evidence="2 3">
    <name type="scientific">Geomonas silvestris</name>
    <dbReference type="NCBI Taxonomy" id="2740184"/>
    <lineage>
        <taxon>Bacteria</taxon>
        <taxon>Pseudomonadati</taxon>
        <taxon>Thermodesulfobacteriota</taxon>
        <taxon>Desulfuromonadia</taxon>
        <taxon>Geobacterales</taxon>
        <taxon>Geobacteraceae</taxon>
        <taxon>Geomonas</taxon>
    </lineage>
</organism>
<accession>A0A6V8MN82</accession>
<dbReference type="AlphaFoldDB" id="A0A6V8MN82"/>
<dbReference type="Pfam" id="PF13358">
    <property type="entry name" value="DDE_3"/>
    <property type="match status" value="1"/>
</dbReference>
<dbReference type="GO" id="GO:0003676">
    <property type="term" value="F:nucleic acid binding"/>
    <property type="evidence" value="ECO:0007669"/>
    <property type="project" value="InterPro"/>
</dbReference>
<protein>
    <recommendedName>
        <fullName evidence="1">Tc1-like transposase DDE domain-containing protein</fullName>
    </recommendedName>
</protein>
<name>A0A6V8MN82_9BACT</name>
<evidence type="ECO:0000259" key="1">
    <source>
        <dbReference type="Pfam" id="PF13358"/>
    </source>
</evidence>
<dbReference type="EMBL" id="BLXX01000012">
    <property type="protein sequence ID" value="GFO61173.1"/>
    <property type="molecule type" value="Genomic_DNA"/>
</dbReference>
<evidence type="ECO:0000313" key="3">
    <source>
        <dbReference type="Proteomes" id="UP000556026"/>
    </source>
</evidence>